<dbReference type="EMBL" id="BONI01000004">
    <property type="protein sequence ID" value="GIG03911.1"/>
    <property type="molecule type" value="Genomic_DNA"/>
</dbReference>
<proteinExistence type="predicted"/>
<accession>A0A8J3P6V7</accession>
<name>A0A8J3P6V7_9ACTN</name>
<evidence type="ECO:0000313" key="2">
    <source>
        <dbReference type="Proteomes" id="UP000630887"/>
    </source>
</evidence>
<dbReference type="InterPro" id="IPR025851">
    <property type="entry name" value="SUKH-4"/>
</dbReference>
<keyword evidence="2" id="KW-1185">Reference proteome</keyword>
<dbReference type="Pfam" id="PF14435">
    <property type="entry name" value="SUKH-4"/>
    <property type="match status" value="1"/>
</dbReference>
<sequence length="101" mass="11211">MVCLALDDLSICEVDAEAHEMRSTINTSLSAFIAFLGVCENGYPFALHGGDYDDDDVYDDPESLAADTVHKAFEELDPTVLDSGRFWDWFLSDVRSGDHCD</sequence>
<comment type="caution">
    <text evidence="1">The sequence shown here is derived from an EMBL/GenBank/DDBJ whole genome shotgun (WGS) entry which is preliminary data.</text>
</comment>
<gene>
    <name evidence="1" type="ORF">Cco03nite_06110</name>
</gene>
<evidence type="ECO:0008006" key="3">
    <source>
        <dbReference type="Google" id="ProtNLM"/>
    </source>
</evidence>
<reference evidence="1 2" key="1">
    <citation type="submission" date="2021-01" db="EMBL/GenBank/DDBJ databases">
        <title>Whole genome shotgun sequence of Catellatospora coxensis NBRC 107359.</title>
        <authorList>
            <person name="Komaki H."/>
            <person name="Tamura T."/>
        </authorList>
    </citation>
    <scope>NUCLEOTIDE SEQUENCE [LARGE SCALE GENOMIC DNA]</scope>
    <source>
        <strain evidence="1 2">NBRC 107359</strain>
    </source>
</reference>
<protein>
    <recommendedName>
        <fullName evidence="3">SUKH-4 immunity protein of toxin-antitoxin system</fullName>
    </recommendedName>
</protein>
<evidence type="ECO:0000313" key="1">
    <source>
        <dbReference type="EMBL" id="GIG03911.1"/>
    </source>
</evidence>
<organism evidence="1 2">
    <name type="scientific">Catellatospora coxensis</name>
    <dbReference type="NCBI Taxonomy" id="310354"/>
    <lineage>
        <taxon>Bacteria</taxon>
        <taxon>Bacillati</taxon>
        <taxon>Actinomycetota</taxon>
        <taxon>Actinomycetes</taxon>
        <taxon>Micromonosporales</taxon>
        <taxon>Micromonosporaceae</taxon>
        <taxon>Catellatospora</taxon>
    </lineage>
</organism>
<dbReference type="Proteomes" id="UP000630887">
    <property type="component" value="Unassembled WGS sequence"/>
</dbReference>
<dbReference type="AlphaFoldDB" id="A0A8J3P6V7"/>